<dbReference type="Pfam" id="PF13545">
    <property type="entry name" value="HTH_Crp_2"/>
    <property type="match status" value="1"/>
</dbReference>
<evidence type="ECO:0000256" key="2">
    <source>
        <dbReference type="ARBA" id="ARBA00023125"/>
    </source>
</evidence>
<dbReference type="InterPro" id="IPR050397">
    <property type="entry name" value="Env_Response_Regulators"/>
</dbReference>
<sequence>MEDAVRPYFVRRGSAPARRLASRSMNSGGFHLQTTDHEKLHRCYPVLDQLPADLLRRVRQEARLVKAPAGQELFYDGSPCTAYPMLIEGTIRATKSGPDGQEILLYHLQPGESCVITVVALLGETPYPARAVVETELSLFAVPRNLFLELVLKSPPFRVFVFQFLSIRMAHLMALIDDVAFRRVDQRLASHLLLHKGPITVTHQTLADSLGTTREVVSRILESFQQSGVLRLGRKRIQILNRNALERVHRAQES</sequence>
<evidence type="ECO:0000256" key="1">
    <source>
        <dbReference type="ARBA" id="ARBA00023015"/>
    </source>
</evidence>
<name>A0A538TPE4_UNCEI</name>
<protein>
    <submittedName>
        <fullName evidence="6">Crp/Fnr family transcriptional regulator</fullName>
    </submittedName>
</protein>
<dbReference type="AlphaFoldDB" id="A0A538TPE4"/>
<dbReference type="InterPro" id="IPR036390">
    <property type="entry name" value="WH_DNA-bd_sf"/>
</dbReference>
<evidence type="ECO:0000313" key="7">
    <source>
        <dbReference type="Proteomes" id="UP000316609"/>
    </source>
</evidence>
<dbReference type="PRINTS" id="PR00034">
    <property type="entry name" value="HTHCRP"/>
</dbReference>
<keyword evidence="3" id="KW-0804">Transcription</keyword>
<accession>A0A538TPE4</accession>
<keyword evidence="2" id="KW-0238">DNA-binding</keyword>
<dbReference type="PROSITE" id="PS50042">
    <property type="entry name" value="CNMP_BINDING_3"/>
    <property type="match status" value="1"/>
</dbReference>
<dbReference type="InterPro" id="IPR000595">
    <property type="entry name" value="cNMP-bd_dom"/>
</dbReference>
<feature type="domain" description="Cyclic nucleotide-binding" evidence="4">
    <location>
        <begin position="46"/>
        <end position="154"/>
    </location>
</feature>
<dbReference type="SUPFAM" id="SSF46785">
    <property type="entry name" value="Winged helix' DNA-binding domain"/>
    <property type="match status" value="1"/>
</dbReference>
<reference evidence="6 7" key="1">
    <citation type="journal article" date="2019" name="Nat. Microbiol.">
        <title>Mediterranean grassland soil C-N compound turnover is dependent on rainfall and depth, and is mediated by genomically divergent microorganisms.</title>
        <authorList>
            <person name="Diamond S."/>
            <person name="Andeer P.F."/>
            <person name="Li Z."/>
            <person name="Crits-Christoph A."/>
            <person name="Burstein D."/>
            <person name="Anantharaman K."/>
            <person name="Lane K.R."/>
            <person name="Thomas B.C."/>
            <person name="Pan C."/>
            <person name="Northen T.R."/>
            <person name="Banfield J.F."/>
        </authorList>
    </citation>
    <scope>NUCLEOTIDE SEQUENCE [LARGE SCALE GENOMIC DNA]</scope>
    <source>
        <strain evidence="6">WS_8</strain>
    </source>
</reference>
<dbReference type="PANTHER" id="PTHR24567">
    <property type="entry name" value="CRP FAMILY TRANSCRIPTIONAL REGULATORY PROTEIN"/>
    <property type="match status" value="1"/>
</dbReference>
<evidence type="ECO:0000259" key="4">
    <source>
        <dbReference type="PROSITE" id="PS50042"/>
    </source>
</evidence>
<gene>
    <name evidence="6" type="ORF">E6K78_07640</name>
</gene>
<organism evidence="6 7">
    <name type="scientific">Eiseniibacteriota bacterium</name>
    <dbReference type="NCBI Taxonomy" id="2212470"/>
    <lineage>
        <taxon>Bacteria</taxon>
        <taxon>Candidatus Eiseniibacteriota</taxon>
    </lineage>
</organism>
<dbReference type="Pfam" id="PF00027">
    <property type="entry name" value="cNMP_binding"/>
    <property type="match status" value="1"/>
</dbReference>
<dbReference type="PANTHER" id="PTHR24567:SF74">
    <property type="entry name" value="HTH-TYPE TRANSCRIPTIONAL REGULATOR ARCR"/>
    <property type="match status" value="1"/>
</dbReference>
<dbReference type="InterPro" id="IPR018490">
    <property type="entry name" value="cNMP-bd_dom_sf"/>
</dbReference>
<dbReference type="Proteomes" id="UP000316609">
    <property type="component" value="Unassembled WGS sequence"/>
</dbReference>
<dbReference type="Gene3D" id="1.10.10.10">
    <property type="entry name" value="Winged helix-like DNA-binding domain superfamily/Winged helix DNA-binding domain"/>
    <property type="match status" value="1"/>
</dbReference>
<dbReference type="SMART" id="SM00100">
    <property type="entry name" value="cNMP"/>
    <property type="match status" value="1"/>
</dbReference>
<evidence type="ECO:0000259" key="5">
    <source>
        <dbReference type="PROSITE" id="PS51063"/>
    </source>
</evidence>
<dbReference type="Gene3D" id="2.60.120.10">
    <property type="entry name" value="Jelly Rolls"/>
    <property type="match status" value="1"/>
</dbReference>
<dbReference type="CDD" id="cd00038">
    <property type="entry name" value="CAP_ED"/>
    <property type="match status" value="1"/>
</dbReference>
<dbReference type="GO" id="GO:0003677">
    <property type="term" value="F:DNA binding"/>
    <property type="evidence" value="ECO:0007669"/>
    <property type="project" value="UniProtKB-KW"/>
</dbReference>
<dbReference type="InterPro" id="IPR014710">
    <property type="entry name" value="RmlC-like_jellyroll"/>
</dbReference>
<evidence type="ECO:0000256" key="3">
    <source>
        <dbReference type="ARBA" id="ARBA00023163"/>
    </source>
</evidence>
<dbReference type="InterPro" id="IPR012318">
    <property type="entry name" value="HTH_CRP"/>
</dbReference>
<dbReference type="SMART" id="SM00419">
    <property type="entry name" value="HTH_CRP"/>
    <property type="match status" value="1"/>
</dbReference>
<keyword evidence="1" id="KW-0805">Transcription regulation</keyword>
<dbReference type="GO" id="GO:0003700">
    <property type="term" value="F:DNA-binding transcription factor activity"/>
    <property type="evidence" value="ECO:0007669"/>
    <property type="project" value="TreeGrafter"/>
</dbReference>
<feature type="domain" description="HTH crp-type" evidence="5">
    <location>
        <begin position="182"/>
        <end position="243"/>
    </location>
</feature>
<dbReference type="GO" id="GO:0005829">
    <property type="term" value="C:cytosol"/>
    <property type="evidence" value="ECO:0007669"/>
    <property type="project" value="TreeGrafter"/>
</dbReference>
<dbReference type="PROSITE" id="PS51063">
    <property type="entry name" value="HTH_CRP_2"/>
    <property type="match status" value="1"/>
</dbReference>
<proteinExistence type="predicted"/>
<dbReference type="EMBL" id="VBOY01000071">
    <property type="protein sequence ID" value="TMQ65445.1"/>
    <property type="molecule type" value="Genomic_DNA"/>
</dbReference>
<dbReference type="SUPFAM" id="SSF51206">
    <property type="entry name" value="cAMP-binding domain-like"/>
    <property type="match status" value="1"/>
</dbReference>
<evidence type="ECO:0000313" key="6">
    <source>
        <dbReference type="EMBL" id="TMQ65445.1"/>
    </source>
</evidence>
<comment type="caution">
    <text evidence="6">The sequence shown here is derived from an EMBL/GenBank/DDBJ whole genome shotgun (WGS) entry which is preliminary data.</text>
</comment>
<dbReference type="InterPro" id="IPR036388">
    <property type="entry name" value="WH-like_DNA-bd_sf"/>
</dbReference>